<evidence type="ECO:0000256" key="2">
    <source>
        <dbReference type="PROSITE-ProRule" id="PRU00302"/>
    </source>
</evidence>
<evidence type="ECO:0000256" key="1">
    <source>
        <dbReference type="ARBA" id="ARBA00023157"/>
    </source>
</evidence>
<evidence type="ECO:0000259" key="3">
    <source>
        <dbReference type="PROSITE" id="PS50923"/>
    </source>
</evidence>
<sequence length="239" mass="26876">MRCQNISEHLKARLESSPNYIVDSDIAFVPCNEETYKRPDNIIKNDMEHFLCRKPRQRCTQVINNVVGNHVSKVEGIYTYYYGTMRKRHQQPKPELLVNVTHCHIGCDGESKGPSDVHYFSGDWLRYTCEIGYRTQQDIDNHKGSYAICDENGDWIYKRCKKRSCNNPECANGGVGYLFDAGCGCDCPIPWGGATCTVNLYDGETSKVCAEANLCKNGGICTPDSSKPGGNHCCIFIFT</sequence>
<protein>
    <recommendedName>
        <fullName evidence="3">Sushi domain-containing protein</fullName>
    </recommendedName>
</protein>
<dbReference type="Proteomes" id="UP000593567">
    <property type="component" value="Unassembled WGS sequence"/>
</dbReference>
<keyword evidence="2" id="KW-0768">Sushi</keyword>
<organism evidence="4 5">
    <name type="scientific">Bugula neritina</name>
    <name type="common">Brown bryozoan</name>
    <name type="synonym">Sertularia neritina</name>
    <dbReference type="NCBI Taxonomy" id="10212"/>
    <lineage>
        <taxon>Eukaryota</taxon>
        <taxon>Metazoa</taxon>
        <taxon>Spiralia</taxon>
        <taxon>Lophotrochozoa</taxon>
        <taxon>Bryozoa</taxon>
        <taxon>Gymnolaemata</taxon>
        <taxon>Cheilostomatida</taxon>
        <taxon>Flustrina</taxon>
        <taxon>Buguloidea</taxon>
        <taxon>Bugulidae</taxon>
        <taxon>Bugula</taxon>
    </lineage>
</organism>
<name>A0A7J7KM67_BUGNE</name>
<dbReference type="InterPro" id="IPR000436">
    <property type="entry name" value="Sushi_SCR_CCP_dom"/>
</dbReference>
<comment type="caution">
    <text evidence="2">Lacks conserved residue(s) required for the propagation of feature annotation.</text>
</comment>
<dbReference type="PROSITE" id="PS50923">
    <property type="entry name" value="SUSHI"/>
    <property type="match status" value="1"/>
</dbReference>
<dbReference type="EMBL" id="VXIV02000288">
    <property type="protein sequence ID" value="KAF6039243.1"/>
    <property type="molecule type" value="Genomic_DNA"/>
</dbReference>
<accession>A0A7J7KM67</accession>
<keyword evidence="5" id="KW-1185">Reference proteome</keyword>
<proteinExistence type="predicted"/>
<gene>
    <name evidence="4" type="ORF">EB796_002438</name>
</gene>
<feature type="domain" description="Sushi" evidence="3">
    <location>
        <begin position="105"/>
        <end position="162"/>
    </location>
</feature>
<dbReference type="AlphaFoldDB" id="A0A7J7KM67"/>
<reference evidence="4" key="1">
    <citation type="submission" date="2020-06" db="EMBL/GenBank/DDBJ databases">
        <title>Draft genome of Bugula neritina, a colonial animal packing powerful symbionts and potential medicines.</title>
        <authorList>
            <person name="Rayko M."/>
        </authorList>
    </citation>
    <scope>NUCLEOTIDE SEQUENCE [LARGE SCALE GENOMIC DNA]</scope>
    <source>
        <strain evidence="4">Kwan_BN1</strain>
    </source>
</reference>
<comment type="caution">
    <text evidence="4">The sequence shown here is derived from an EMBL/GenBank/DDBJ whole genome shotgun (WGS) entry which is preliminary data.</text>
</comment>
<evidence type="ECO:0000313" key="4">
    <source>
        <dbReference type="EMBL" id="KAF6039243.1"/>
    </source>
</evidence>
<keyword evidence="1" id="KW-1015">Disulfide bond</keyword>
<evidence type="ECO:0000313" key="5">
    <source>
        <dbReference type="Proteomes" id="UP000593567"/>
    </source>
</evidence>